<gene>
    <name evidence="1" type="ORF">T4D_385</name>
</gene>
<comment type="caution">
    <text evidence="1">The sequence shown here is derived from an EMBL/GenBank/DDBJ whole genome shotgun (WGS) entry which is preliminary data.</text>
</comment>
<evidence type="ECO:0000313" key="2">
    <source>
        <dbReference type="Proteomes" id="UP000054995"/>
    </source>
</evidence>
<evidence type="ECO:0000313" key="1">
    <source>
        <dbReference type="EMBL" id="KRY63272.1"/>
    </source>
</evidence>
<organism evidence="1 2">
    <name type="scientific">Trichinella pseudospiralis</name>
    <name type="common">Parasitic roundworm</name>
    <dbReference type="NCBI Taxonomy" id="6337"/>
    <lineage>
        <taxon>Eukaryota</taxon>
        <taxon>Metazoa</taxon>
        <taxon>Ecdysozoa</taxon>
        <taxon>Nematoda</taxon>
        <taxon>Enoplea</taxon>
        <taxon>Dorylaimia</taxon>
        <taxon>Trichinellida</taxon>
        <taxon>Trichinellidae</taxon>
        <taxon>Trichinella</taxon>
    </lineage>
</organism>
<protein>
    <submittedName>
        <fullName evidence="1">Uncharacterized protein</fullName>
    </submittedName>
</protein>
<sequence>MAAKVGITSMFMQWEVSHISWCGVLFTISITHSPSQ</sequence>
<dbReference type="Proteomes" id="UP000054995">
    <property type="component" value="Unassembled WGS sequence"/>
</dbReference>
<keyword evidence="2" id="KW-1185">Reference proteome</keyword>
<name>A0A0V1DPM7_TRIPS</name>
<proteinExistence type="predicted"/>
<dbReference type="EMBL" id="JYDT01002493">
    <property type="protein sequence ID" value="KRY63272.1"/>
    <property type="molecule type" value="Genomic_DNA"/>
</dbReference>
<accession>A0A0V1DPM7</accession>
<reference evidence="1 2" key="1">
    <citation type="submission" date="2015-01" db="EMBL/GenBank/DDBJ databases">
        <title>Evolution of Trichinella species and genotypes.</title>
        <authorList>
            <person name="Korhonen P.K."/>
            <person name="Edoardo P."/>
            <person name="Giuseppe L.R."/>
            <person name="Gasser R.B."/>
        </authorList>
    </citation>
    <scope>NUCLEOTIDE SEQUENCE [LARGE SCALE GENOMIC DNA]</scope>
    <source>
        <strain evidence="1">ISS470</strain>
    </source>
</reference>
<dbReference type="AlphaFoldDB" id="A0A0V1DPM7"/>